<comment type="caution">
    <text evidence="2">The sequence shown here is derived from an EMBL/GenBank/DDBJ whole genome shotgun (WGS) entry which is preliminary data.</text>
</comment>
<dbReference type="InterPro" id="IPR012337">
    <property type="entry name" value="RNaseH-like_sf"/>
</dbReference>
<evidence type="ECO:0000313" key="3">
    <source>
        <dbReference type="Proteomes" id="UP000187283"/>
    </source>
</evidence>
<reference evidence="2 3" key="1">
    <citation type="submission" date="2017-01" db="EMBL/GenBank/DDBJ databases">
        <authorList>
            <person name="Mah S.A."/>
            <person name="Swanson W.J."/>
            <person name="Moy G.W."/>
            <person name="Vacquier V.D."/>
        </authorList>
    </citation>
    <scope>NUCLEOTIDE SEQUENCE [LARGE SCALE GENOMIC DNA]</scope>
    <source>
        <strain evidence="2 3">GSMNP</strain>
    </source>
</reference>
<dbReference type="InterPro" id="IPR050951">
    <property type="entry name" value="Retrovirus_Pol_polyprotein"/>
</dbReference>
<dbReference type="PROSITE" id="PS50994">
    <property type="entry name" value="INTEGRASE"/>
    <property type="match status" value="1"/>
</dbReference>
<dbReference type="PANTHER" id="PTHR37984:SF5">
    <property type="entry name" value="PROTEIN NYNRIN-LIKE"/>
    <property type="match status" value="1"/>
</dbReference>
<dbReference type="InterPro" id="IPR041588">
    <property type="entry name" value="Integrase_H2C2"/>
</dbReference>
<dbReference type="PANTHER" id="PTHR37984">
    <property type="entry name" value="PROTEIN CBG26694"/>
    <property type="match status" value="1"/>
</dbReference>
<dbReference type="GO" id="GO:0003676">
    <property type="term" value="F:nucleic acid binding"/>
    <property type="evidence" value="ECO:0007669"/>
    <property type="project" value="InterPro"/>
</dbReference>
<dbReference type="InterPro" id="IPR036397">
    <property type="entry name" value="RNaseH_sf"/>
</dbReference>
<dbReference type="Gene3D" id="3.30.420.10">
    <property type="entry name" value="Ribonuclease H-like superfamily/Ribonuclease H"/>
    <property type="match status" value="1"/>
</dbReference>
<evidence type="ECO:0000259" key="1">
    <source>
        <dbReference type="PROSITE" id="PS50994"/>
    </source>
</evidence>
<dbReference type="AlphaFoldDB" id="A0A1R1XH59"/>
<dbReference type="OrthoDB" id="5592268at2759"/>
<dbReference type="Pfam" id="PF17921">
    <property type="entry name" value="Integrase_H2C2"/>
    <property type="match status" value="1"/>
</dbReference>
<dbReference type="GO" id="GO:0005634">
    <property type="term" value="C:nucleus"/>
    <property type="evidence" value="ECO:0007669"/>
    <property type="project" value="UniProtKB-ARBA"/>
</dbReference>
<dbReference type="FunFam" id="3.30.420.10:FF:000032">
    <property type="entry name" value="Retrovirus-related Pol polyprotein from transposon 297-like Protein"/>
    <property type="match status" value="1"/>
</dbReference>
<dbReference type="STRING" id="133412.A0A1R1XH59"/>
<feature type="non-terminal residue" evidence="2">
    <location>
        <position position="313"/>
    </location>
</feature>
<keyword evidence="3" id="KW-1185">Reference proteome</keyword>
<dbReference type="Gene3D" id="1.10.340.70">
    <property type="match status" value="1"/>
</dbReference>
<protein>
    <submittedName>
        <fullName evidence="2">Pol polyprotein</fullName>
    </submittedName>
</protein>
<dbReference type="GO" id="GO:0015074">
    <property type="term" value="P:DNA integration"/>
    <property type="evidence" value="ECO:0007669"/>
    <property type="project" value="InterPro"/>
</dbReference>
<name>A0A1R1XH59_9FUNG</name>
<dbReference type="InterPro" id="IPR001584">
    <property type="entry name" value="Integrase_cat-core"/>
</dbReference>
<organism evidence="2 3">
    <name type="scientific">Smittium culicis</name>
    <dbReference type="NCBI Taxonomy" id="133412"/>
    <lineage>
        <taxon>Eukaryota</taxon>
        <taxon>Fungi</taxon>
        <taxon>Fungi incertae sedis</taxon>
        <taxon>Zoopagomycota</taxon>
        <taxon>Kickxellomycotina</taxon>
        <taxon>Harpellomycetes</taxon>
        <taxon>Harpellales</taxon>
        <taxon>Legeriomycetaceae</taxon>
        <taxon>Smittium</taxon>
    </lineage>
</organism>
<dbReference type="SUPFAM" id="SSF53098">
    <property type="entry name" value="Ribonuclease H-like"/>
    <property type="match status" value="1"/>
</dbReference>
<proteinExistence type="predicted"/>
<evidence type="ECO:0000313" key="2">
    <source>
        <dbReference type="EMBL" id="OMJ13933.1"/>
    </source>
</evidence>
<dbReference type="Proteomes" id="UP000187283">
    <property type="component" value="Unassembled WGS sequence"/>
</dbReference>
<dbReference type="Pfam" id="PF00665">
    <property type="entry name" value="rve"/>
    <property type="match status" value="1"/>
</dbReference>
<feature type="domain" description="Integrase catalytic" evidence="1">
    <location>
        <begin position="97"/>
        <end position="257"/>
    </location>
</feature>
<accession>A0A1R1XH59</accession>
<dbReference type="EMBL" id="LSSN01003263">
    <property type="protein sequence ID" value="OMJ13933.1"/>
    <property type="molecule type" value="Genomic_DNA"/>
</dbReference>
<gene>
    <name evidence="2" type="ORF">AYI70_g8204</name>
</gene>
<sequence>MELKNSTKLYKLINDELYIKSRKSDWRKVLHKNNAKETIIRVHGEFHHGINNTWNNVKKNFHGYKLYELVKQVVKECPVCQKHNNGMVKRNELKPIISRRPFEIMSLDAVGAINPISNSNNRYILTAIDHFTKWPIAKAVENIQTSTVVNFIITEIVQTFGVPEILITDRGSNFLSDVSIHLYQFLQIRHNPTTTYRPQANGQVERLNRTLKNSLAKICQENSKDWDCFLWKALMAIRSMKNRSTGISPAKMLYGIEMKLPTTWELTEKIEDFEEETKRRIEPINIDLPEIRKQGLNKNIQSKNMAEKRYNKQ</sequence>